<sequence length="179" mass="18839">MGVAGLYPLYSPLPMISLVAEVSVKPHIPVSRGLVLVYEHEDGEDEDDEEQRHQPQGHTDVHTQPCHCRLASVAVEPVEAGLLAAVGGSGSGKRALSHIAVNVVGVTCAAVGNTMQYVGTIHSEVVRPAVHNAVCYAGVEAKAASYAVIVSKDNSGNFRQTFVSLSLVEDGSCQPAMPR</sequence>
<feature type="region of interest" description="Disordered" evidence="1">
    <location>
        <begin position="42"/>
        <end position="63"/>
    </location>
</feature>
<evidence type="ECO:0000256" key="1">
    <source>
        <dbReference type="SAM" id="MobiDB-lite"/>
    </source>
</evidence>
<comment type="caution">
    <text evidence="2">The sequence shown here is derived from an EMBL/GenBank/DDBJ whole genome shotgun (WGS) entry which is preliminary data.</text>
</comment>
<proteinExistence type="predicted"/>
<reference evidence="2" key="1">
    <citation type="journal article" date="2022" name="bioRxiv">
        <title>Sequencing and chromosome-scale assembly of the giantPleurodeles waltlgenome.</title>
        <authorList>
            <person name="Brown T."/>
            <person name="Elewa A."/>
            <person name="Iarovenko S."/>
            <person name="Subramanian E."/>
            <person name="Araus A.J."/>
            <person name="Petzold A."/>
            <person name="Susuki M."/>
            <person name="Suzuki K.-i.T."/>
            <person name="Hayashi T."/>
            <person name="Toyoda A."/>
            <person name="Oliveira C."/>
            <person name="Osipova E."/>
            <person name="Leigh N.D."/>
            <person name="Simon A."/>
            <person name="Yun M.H."/>
        </authorList>
    </citation>
    <scope>NUCLEOTIDE SEQUENCE</scope>
    <source>
        <strain evidence="2">20211129_DDA</strain>
        <tissue evidence="2">Liver</tissue>
    </source>
</reference>
<name>A0AAV7KZR2_PLEWA</name>
<dbReference type="Proteomes" id="UP001066276">
    <property type="component" value="Chromosome 12"/>
</dbReference>
<accession>A0AAV7KZR2</accession>
<dbReference type="AlphaFoldDB" id="A0AAV7KZR2"/>
<keyword evidence="3" id="KW-1185">Reference proteome</keyword>
<protein>
    <submittedName>
        <fullName evidence="2">Uncharacterized protein</fullName>
    </submittedName>
</protein>
<evidence type="ECO:0000313" key="2">
    <source>
        <dbReference type="EMBL" id="KAJ1084383.1"/>
    </source>
</evidence>
<organism evidence="2 3">
    <name type="scientific">Pleurodeles waltl</name>
    <name type="common">Iberian ribbed newt</name>
    <dbReference type="NCBI Taxonomy" id="8319"/>
    <lineage>
        <taxon>Eukaryota</taxon>
        <taxon>Metazoa</taxon>
        <taxon>Chordata</taxon>
        <taxon>Craniata</taxon>
        <taxon>Vertebrata</taxon>
        <taxon>Euteleostomi</taxon>
        <taxon>Amphibia</taxon>
        <taxon>Batrachia</taxon>
        <taxon>Caudata</taxon>
        <taxon>Salamandroidea</taxon>
        <taxon>Salamandridae</taxon>
        <taxon>Pleurodelinae</taxon>
        <taxon>Pleurodeles</taxon>
    </lineage>
</organism>
<evidence type="ECO:0000313" key="3">
    <source>
        <dbReference type="Proteomes" id="UP001066276"/>
    </source>
</evidence>
<gene>
    <name evidence="2" type="ORF">NDU88_004532</name>
</gene>
<dbReference type="EMBL" id="JANPWB010000016">
    <property type="protein sequence ID" value="KAJ1084383.1"/>
    <property type="molecule type" value="Genomic_DNA"/>
</dbReference>